<evidence type="ECO:0000256" key="7">
    <source>
        <dbReference type="ARBA" id="ARBA00018635"/>
    </source>
</evidence>
<feature type="binding site" description="in other chain" evidence="15">
    <location>
        <position position="132"/>
    </location>
    <ligand>
        <name>beta-D-fructose 1,6-bisphosphate</name>
        <dbReference type="ChEBI" id="CHEBI:32966"/>
        <note>ligand shared between dimeric partners</note>
    </ligand>
</feature>
<dbReference type="InterPro" id="IPR036076">
    <property type="entry name" value="FBPase_V_sf"/>
</dbReference>
<comment type="pathway">
    <text evidence="3 15">Carbohydrate biosynthesis; gluconeogenesis.</text>
</comment>
<comment type="subunit">
    <text evidence="5 15">Homooctamer; dimer of tetramers.</text>
</comment>
<dbReference type="GO" id="GO:0006094">
    <property type="term" value="P:gluconeogenesis"/>
    <property type="evidence" value="ECO:0007669"/>
    <property type="project" value="UniProtKB-UniRule"/>
</dbReference>
<evidence type="ECO:0000256" key="14">
    <source>
        <dbReference type="ARBA" id="ARBA00023277"/>
    </source>
</evidence>
<feature type="binding site" description="in other chain" evidence="15">
    <location>
        <position position="18"/>
    </location>
    <ligand>
        <name>beta-D-fructose 1,6-bisphosphate</name>
        <dbReference type="ChEBI" id="CHEBI:32966"/>
        <note>ligand shared between dimeric partners</note>
    </ligand>
</feature>
<feature type="binding site" description="in other chain" evidence="15">
    <location>
        <begin position="103"/>
        <end position="104"/>
    </location>
    <ligand>
        <name>beta-D-fructose 1,6-bisphosphate</name>
        <dbReference type="ChEBI" id="CHEBI:32966"/>
        <note>ligand shared between dimeric partners</note>
    </ligand>
</feature>
<feature type="binding site" evidence="15">
    <location>
        <position position="131"/>
    </location>
    <ligand>
        <name>Mg(2+)</name>
        <dbReference type="ChEBI" id="CHEBI:18420"/>
        <label>2</label>
    </ligand>
</feature>
<feature type="active site" description="Schiff-base intermediate with DHAP; for FBP aldolase activity" evidence="15">
    <location>
        <position position="231"/>
    </location>
</feature>
<feature type="binding site" evidence="15">
    <location>
        <position position="52"/>
    </location>
    <ligand>
        <name>Mg(2+)</name>
        <dbReference type="ChEBI" id="CHEBI:18420"/>
        <label>2</label>
    </ligand>
</feature>
<comment type="cofactor">
    <cofactor evidence="2 15">
        <name>Mg(2+)</name>
        <dbReference type="ChEBI" id="CHEBI:18420"/>
    </cofactor>
</comment>
<dbReference type="PIRSF" id="PIRSF015647">
    <property type="entry name" value="FBPtase_archl"/>
    <property type="match status" value="1"/>
</dbReference>
<evidence type="ECO:0000256" key="4">
    <source>
        <dbReference type="ARBA" id="ARBA00010693"/>
    </source>
</evidence>
<keyword evidence="12 15" id="KW-0456">Lyase</keyword>
<dbReference type="EC" id="4.1.2.13" evidence="15"/>
<feature type="binding site" evidence="15">
    <location>
        <position position="18"/>
    </location>
    <ligand>
        <name>Mg(2+)</name>
        <dbReference type="ChEBI" id="CHEBI:18420"/>
        <label>1</label>
    </ligand>
</feature>
<comment type="similarity">
    <text evidence="4 15">Belongs to the FBP aldolase/phosphatase family.</text>
</comment>
<feature type="binding site" evidence="15">
    <location>
        <position position="18"/>
    </location>
    <ligand>
        <name>dihydroxyacetone phosphate</name>
        <dbReference type="ChEBI" id="CHEBI:57642"/>
    </ligand>
</feature>
<dbReference type="InterPro" id="IPR002803">
    <property type="entry name" value="FBPase_V"/>
</dbReference>
<evidence type="ECO:0000313" key="16">
    <source>
        <dbReference type="EMBL" id="HDI82217.1"/>
    </source>
</evidence>
<dbReference type="SUPFAM" id="SSF111249">
    <property type="entry name" value="Sulfolobus fructose-1,6-bisphosphatase-like"/>
    <property type="match status" value="1"/>
</dbReference>
<dbReference type="PANTHER" id="PTHR38341:SF1">
    <property type="entry name" value="FRUCTOSE-1,6-BISPHOSPHATE ALDOLASE_PHOSPHATASE"/>
    <property type="match status" value="1"/>
</dbReference>
<comment type="caution">
    <text evidence="16">The sequence shown here is derived from an EMBL/GenBank/DDBJ whole genome shotgun (WGS) entry which is preliminary data.</text>
</comment>
<dbReference type="GO" id="GO:0000287">
    <property type="term" value="F:magnesium ion binding"/>
    <property type="evidence" value="ECO:0007669"/>
    <property type="project" value="UniProtKB-UniRule"/>
</dbReference>
<evidence type="ECO:0000256" key="3">
    <source>
        <dbReference type="ARBA" id="ARBA00004742"/>
    </source>
</evidence>
<feature type="binding site" evidence="15">
    <location>
        <position position="233"/>
    </location>
    <ligand>
        <name>Mg(2+)</name>
        <dbReference type="ChEBI" id="CHEBI:18420"/>
        <label>3</label>
    </ligand>
</feature>
<dbReference type="AlphaFoldDB" id="A0A7C0V9Q4"/>
<comment type="catalytic activity">
    <reaction evidence="1 15">
        <text>beta-D-fructose 1,6-bisphosphate + H2O = beta-D-fructose 6-phosphate + phosphate</text>
        <dbReference type="Rhea" id="RHEA:11064"/>
        <dbReference type="ChEBI" id="CHEBI:15377"/>
        <dbReference type="ChEBI" id="CHEBI:32966"/>
        <dbReference type="ChEBI" id="CHEBI:43474"/>
        <dbReference type="ChEBI" id="CHEBI:57634"/>
        <dbReference type="EC" id="3.1.3.11"/>
    </reaction>
</comment>
<dbReference type="HAMAP" id="MF_02067">
    <property type="entry name" value="FBP_aldolase_phosphatase"/>
    <property type="match status" value="1"/>
</dbReference>
<feature type="binding site" evidence="15">
    <location>
        <position position="231"/>
    </location>
    <ligand>
        <name>Mg(2+)</name>
        <dbReference type="ChEBI" id="CHEBI:18420"/>
        <label>3</label>
    </ligand>
</feature>
<dbReference type="Pfam" id="PF01950">
    <property type="entry name" value="FBPase_3"/>
    <property type="match status" value="1"/>
</dbReference>
<evidence type="ECO:0000256" key="5">
    <source>
        <dbReference type="ARBA" id="ARBA00011820"/>
    </source>
</evidence>
<dbReference type="GO" id="GO:0004332">
    <property type="term" value="F:fructose-bisphosphate aldolase activity"/>
    <property type="evidence" value="ECO:0007669"/>
    <property type="project" value="UniProtKB-UniRule"/>
</dbReference>
<feature type="active site" description="Proton acceptor; for FBP phosphatase activity" evidence="15">
    <location>
        <position position="11"/>
    </location>
</feature>
<comment type="domain">
    <text evidence="15">Consists of a single catalytic domain, but remodels its active-site architecture via a large structural change to exhibit dual activities.</text>
</comment>
<evidence type="ECO:0000256" key="6">
    <source>
        <dbReference type="ARBA" id="ARBA00013093"/>
    </source>
</evidence>
<evidence type="ECO:0000256" key="1">
    <source>
        <dbReference type="ARBA" id="ARBA00001273"/>
    </source>
</evidence>
<keyword evidence="11 15" id="KW-0460">Magnesium</keyword>
<name>A0A7C0V9Q4_UNCW3</name>
<feature type="binding site" evidence="15">
    <location>
        <position position="52"/>
    </location>
    <ligand>
        <name>Mg(2+)</name>
        <dbReference type="ChEBI" id="CHEBI:18420"/>
        <label>1</label>
    </ligand>
</feature>
<dbReference type="EC" id="3.1.3.11" evidence="6 15"/>
<evidence type="ECO:0000256" key="8">
    <source>
        <dbReference type="ARBA" id="ARBA00022432"/>
    </source>
</evidence>
<proteinExistence type="inferred from homology"/>
<keyword evidence="8 15" id="KW-0312">Gluconeogenesis</keyword>
<feature type="binding site" description="in other chain" evidence="15">
    <location>
        <position position="90"/>
    </location>
    <ligand>
        <name>beta-D-fructose 1,6-bisphosphate</name>
        <dbReference type="ChEBI" id="CHEBI:32966"/>
        <note>ligand shared between dimeric partners</note>
    </ligand>
</feature>
<protein>
    <recommendedName>
        <fullName evidence="7 15">Fructose-1,6-bisphosphate aldolase/phosphatase</fullName>
        <shortName evidence="15">FBP A/P</shortName>
        <shortName evidence="15">FBP aldolase/phosphatase</shortName>
        <ecNumber evidence="6 15">3.1.3.11</ecNumber>
        <ecNumber evidence="15">4.1.2.13</ecNumber>
    </recommendedName>
</protein>
<organism evidence="16">
    <name type="scientific">candidate division WOR-3 bacterium</name>
    <dbReference type="NCBI Taxonomy" id="2052148"/>
    <lineage>
        <taxon>Bacteria</taxon>
        <taxon>Bacteria division WOR-3</taxon>
    </lineage>
</organism>
<feature type="binding site" evidence="15">
    <location>
        <position position="265"/>
    </location>
    <ligand>
        <name>dihydroxyacetone phosphate</name>
        <dbReference type="ChEBI" id="CHEBI:57642"/>
    </ligand>
</feature>
<feature type="binding site" evidence="15">
    <location>
        <position position="232"/>
    </location>
    <ligand>
        <name>Mg(2+)</name>
        <dbReference type="ChEBI" id="CHEBI:18420"/>
        <label>3</label>
    </ligand>
</feature>
<evidence type="ECO:0000256" key="12">
    <source>
        <dbReference type="ARBA" id="ARBA00023239"/>
    </source>
</evidence>
<feature type="binding site" evidence="15">
    <location>
        <position position="232"/>
    </location>
    <ligand>
        <name>Mg(2+)</name>
        <dbReference type="ChEBI" id="CHEBI:18420"/>
        <label>4</label>
    </ligand>
</feature>
<keyword evidence="9 15" id="KW-0479">Metal-binding</keyword>
<sequence>MAITLSVIKADIGGFVGHTACHPEVLEVTGRVLKDALESGLLRDYDLRTCGDDMYLVMLHTKGTDNKEIHQLAWEAFSRGTEKAKELKLYGAGQDLLSDAFSGNVKGMGPGVAEMEFEPRKSDPVIVFMADKTSPGAWNFPLYKMFADPFNTAGLVIDPSMHEGFIFEVLDIYENKTVEFSTPEELYDMLVFIGAMEHYIIKSIRRKKDRDIAAVTSTQKLNFIAGKYVGKDDPVMIVRAQSGFPAVGEVLEPFTFPHIVAGWMRGSHYGPLMPVSFKDATPSRFDGPPRVAAAGYQVTEEKLIGPRDMFDDPGFDHARQMANEIADYFRRLGSFEPHRLPLGEMEYTTMPQVLKKLENRFRESS</sequence>
<feature type="binding site" description="in other chain" evidence="15">
    <location>
        <position position="265"/>
    </location>
    <ligand>
        <name>beta-D-fructose 1,6-bisphosphate</name>
        <dbReference type="ChEBI" id="CHEBI:32966"/>
        <note>ligand shared between dimeric partners</note>
    </ligand>
</feature>
<comment type="catalytic activity">
    <reaction evidence="15">
        <text>beta-D-fructose 1,6-bisphosphate = D-glyceraldehyde 3-phosphate + dihydroxyacetone phosphate</text>
        <dbReference type="Rhea" id="RHEA:14729"/>
        <dbReference type="ChEBI" id="CHEBI:32966"/>
        <dbReference type="ChEBI" id="CHEBI:57642"/>
        <dbReference type="ChEBI" id="CHEBI:59776"/>
        <dbReference type="EC" id="4.1.2.13"/>
    </reaction>
</comment>
<dbReference type="PANTHER" id="PTHR38341">
    <property type="entry name" value="FRUCTOSE-1,6-BISPHOSPHATE ALDOLASE/PHOSPHATASE"/>
    <property type="match status" value="1"/>
</dbReference>
<feature type="binding site" description="in other chain" evidence="15">
    <location>
        <position position="286"/>
    </location>
    <ligand>
        <name>beta-D-fructose 1,6-bisphosphate</name>
        <dbReference type="ChEBI" id="CHEBI:32966"/>
        <note>ligand shared between dimeric partners</note>
    </ligand>
</feature>
<dbReference type="GO" id="GO:0042132">
    <property type="term" value="F:fructose 1,6-bisphosphate 1-phosphatase activity"/>
    <property type="evidence" value="ECO:0007669"/>
    <property type="project" value="UniProtKB-UniRule"/>
</dbReference>
<evidence type="ECO:0000256" key="10">
    <source>
        <dbReference type="ARBA" id="ARBA00022801"/>
    </source>
</evidence>
<feature type="binding site" evidence="15">
    <location>
        <begin position="241"/>
        <end position="242"/>
    </location>
    <ligand>
        <name>beta-D-fructose 1,6-bisphosphate</name>
        <dbReference type="ChEBI" id="CHEBI:32966"/>
        <note>ligand shared between dimeric partners</note>
    </ligand>
</feature>
<feature type="active site" description="Proton donor/acceptor; for FBP aldolase activity" evidence="15">
    <location>
        <position position="228"/>
    </location>
</feature>
<feature type="binding site" evidence="15">
    <location>
        <position position="286"/>
    </location>
    <ligand>
        <name>dihydroxyacetone phosphate</name>
        <dbReference type="ChEBI" id="CHEBI:57642"/>
    </ligand>
</feature>
<dbReference type="EMBL" id="DQWE01000014">
    <property type="protein sequence ID" value="HDI82217.1"/>
    <property type="molecule type" value="Genomic_DNA"/>
</dbReference>
<evidence type="ECO:0000256" key="11">
    <source>
        <dbReference type="ARBA" id="ARBA00022842"/>
    </source>
</evidence>
<feature type="binding site" evidence="15">
    <location>
        <position position="94"/>
    </location>
    <ligand>
        <name>Mg(2+)</name>
        <dbReference type="ChEBI" id="CHEBI:18420"/>
        <label>1</label>
    </ligand>
</feature>
<feature type="binding site" evidence="15">
    <location>
        <position position="11"/>
    </location>
    <ligand>
        <name>Mg(2+)</name>
        <dbReference type="ChEBI" id="CHEBI:18420"/>
        <label>1</label>
    </ligand>
</feature>
<dbReference type="Proteomes" id="UP000885847">
    <property type="component" value="Unassembled WGS sequence"/>
</dbReference>
<keyword evidence="14 15" id="KW-0119">Carbohydrate metabolism</keyword>
<feature type="binding site" evidence="15">
    <location>
        <position position="233"/>
    </location>
    <ligand>
        <name>Mg(2+)</name>
        <dbReference type="ChEBI" id="CHEBI:18420"/>
        <label>2</label>
    </ligand>
</feature>
<dbReference type="NCBIfam" id="NF041126">
    <property type="entry name" value="FBP_aldo_phos"/>
    <property type="match status" value="1"/>
</dbReference>
<dbReference type="UniPathway" id="UPA00138"/>
<feature type="binding site" evidence="15">
    <location>
        <position position="132"/>
    </location>
    <ligand>
        <name>dihydroxyacetone phosphate</name>
        <dbReference type="ChEBI" id="CHEBI:57642"/>
    </ligand>
</feature>
<comment type="function">
    <text evidence="15">Catalyzes two subsequent steps in gluconeogenesis: the aldol condensation of dihydroxyacetone phosphate (DHAP) and glyceraldehyde-3-phosphate (GA3P) to fructose-1,6-bisphosphate (FBP), and the dephosphorylation of FBP to fructose-6-phosphate (F6P).</text>
</comment>
<gene>
    <name evidence="15" type="primary">fbp</name>
    <name evidence="16" type="ORF">ENF18_00315</name>
</gene>
<evidence type="ECO:0000256" key="2">
    <source>
        <dbReference type="ARBA" id="ARBA00001946"/>
    </source>
</evidence>
<reference evidence="16" key="1">
    <citation type="journal article" date="2020" name="mSystems">
        <title>Genome- and Community-Level Interaction Insights into Carbon Utilization and Element Cycling Functions of Hydrothermarchaeota in Hydrothermal Sediment.</title>
        <authorList>
            <person name="Zhou Z."/>
            <person name="Liu Y."/>
            <person name="Xu W."/>
            <person name="Pan J."/>
            <person name="Luo Z.H."/>
            <person name="Li M."/>
        </authorList>
    </citation>
    <scope>NUCLEOTIDE SEQUENCE [LARGE SCALE GENOMIC DNA]</scope>
    <source>
        <strain evidence="16">HyVt-102</strain>
    </source>
</reference>
<accession>A0A7C0V9Q4</accession>
<evidence type="ECO:0000256" key="13">
    <source>
        <dbReference type="ARBA" id="ARBA00023270"/>
    </source>
</evidence>
<keyword evidence="10 15" id="KW-0378">Hydrolase</keyword>
<feature type="binding site" evidence="15">
    <location>
        <position position="53"/>
    </location>
    <ligand>
        <name>Mg(2+)</name>
        <dbReference type="ChEBI" id="CHEBI:18420"/>
        <label>2</label>
    </ligand>
</feature>
<feature type="binding site" description="in other chain" evidence="15">
    <location>
        <position position="347"/>
    </location>
    <ligand>
        <name>beta-D-fructose 1,6-bisphosphate</name>
        <dbReference type="ChEBI" id="CHEBI:32966"/>
        <note>ligand shared between dimeric partners</note>
    </ligand>
</feature>
<keyword evidence="13 15" id="KW-0704">Schiff base</keyword>
<evidence type="ECO:0000256" key="9">
    <source>
        <dbReference type="ARBA" id="ARBA00022723"/>
    </source>
</evidence>
<evidence type="ECO:0000256" key="15">
    <source>
        <dbReference type="HAMAP-Rule" id="MF_02067"/>
    </source>
</evidence>